<dbReference type="Pfam" id="PF14393">
    <property type="entry name" value="DUF4422"/>
    <property type="match status" value="1"/>
</dbReference>
<dbReference type="PANTHER" id="PTHR13778:SF47">
    <property type="entry name" value="LIPOPOLYSACCHARIDE 1,3-GALACTOSYLTRANSFERASE"/>
    <property type="match status" value="1"/>
</dbReference>
<dbReference type="SUPFAM" id="SSF53448">
    <property type="entry name" value="Nucleotide-diphospho-sugar transferases"/>
    <property type="match status" value="1"/>
</dbReference>
<accession>A0A2S6N9D4</accession>
<reference evidence="5 6" key="1">
    <citation type="journal article" date="2018" name="Arch. Microbiol.">
        <title>New insights into the metabolic potential of the phototrophic purple bacterium Rhodopila globiformis DSM 161(T) from its draft genome sequence and evidence for a vanadium-dependent nitrogenase.</title>
        <authorList>
            <person name="Imhoff J.F."/>
            <person name="Rahn T."/>
            <person name="Kunzel S."/>
            <person name="Neulinger S.C."/>
        </authorList>
    </citation>
    <scope>NUCLEOTIDE SEQUENCE [LARGE SCALE GENOMIC DNA]</scope>
    <source>
        <strain evidence="5 6">DSM 16996</strain>
    </source>
</reference>
<keyword evidence="2" id="KW-0808">Transferase</keyword>
<keyword evidence="3" id="KW-0479">Metal-binding</keyword>
<comment type="caution">
    <text evidence="5">The sequence shown here is derived from an EMBL/GenBank/DDBJ whole genome shotgun (WGS) entry which is preliminary data.</text>
</comment>
<feature type="domain" description="DUF4422" evidence="4">
    <location>
        <begin position="12"/>
        <end position="243"/>
    </location>
</feature>
<gene>
    <name evidence="5" type="ORF">CCR94_10080</name>
</gene>
<dbReference type="RefSeq" id="WP_104507742.1">
    <property type="nucleotide sequence ID" value="NZ_JACIGC010000001.1"/>
</dbReference>
<evidence type="ECO:0000313" key="6">
    <source>
        <dbReference type="Proteomes" id="UP000239089"/>
    </source>
</evidence>
<evidence type="ECO:0000256" key="1">
    <source>
        <dbReference type="ARBA" id="ARBA00022676"/>
    </source>
</evidence>
<dbReference type="AlphaFoldDB" id="A0A2S6N9D4"/>
<proteinExistence type="predicted"/>
<dbReference type="EMBL" id="NHSJ01000063">
    <property type="protein sequence ID" value="PPQ31211.1"/>
    <property type="molecule type" value="Genomic_DNA"/>
</dbReference>
<dbReference type="InterPro" id="IPR029044">
    <property type="entry name" value="Nucleotide-diphossugar_trans"/>
</dbReference>
<dbReference type="Pfam" id="PF01501">
    <property type="entry name" value="Glyco_transf_8"/>
    <property type="match status" value="1"/>
</dbReference>
<dbReference type="OrthoDB" id="5672604at2"/>
<evidence type="ECO:0000313" key="5">
    <source>
        <dbReference type="EMBL" id="PPQ31211.1"/>
    </source>
</evidence>
<dbReference type="InterPro" id="IPR002495">
    <property type="entry name" value="Glyco_trans_8"/>
</dbReference>
<keyword evidence="1" id="KW-0328">Glycosyltransferase</keyword>
<dbReference type="InterPro" id="IPR025536">
    <property type="entry name" value="DUF4422"/>
</dbReference>
<sequence length="607" mass="69997">MIDATTRKYAFFVCHHKSGQIYRDDIFRPIHVGAATASRELADCVRDDTGENISQKNASFCELTALYWMWKNVDAQYYGLFHYRRLLNFKRLHSRTLHFHDFSSKQLEELGWNDSAISAICGKYDIVTSPRWNVHPVGLNRMIMTNYEFYAREHHIGDLDIVLELVKEQSPDVYPYVLRYVHGKQCTFANIAVMRKDYFEQYASWLFPILFAAEQKIDTSSYDPHQKRVFGFLSERLCGAYIDYLQATQNARVTQLGVAFGAFAKPVTDGALVLNTIAEQVARAQELLIAERVHVTFAIDNNYAPHCGAAIASLIGAIHPRQPLTIHILHDDSLSEKNQLRLASLTRETAATVEFVDVDSRSLEIFPDNRAHISRATYFRLMLHKLLPETVEKTIYIDADVILADNICKIWLDLDDRFAAACADEGGVLQSRRLGLPITHSYFNAGVCVFNLKKLRGIDADALYLTAYLDNKALITLQDQDILNIAFRNSALELPLRWNANARLYRWNDLDYRYSEEEAQAAALKPGLIHFTDSSKPWHSHCQHPLAPLYWQWRQTTPWARRGVQNIRLFSVRAMIDRILSAGRRLEQDFRPYLKALKLRFQEKQRR</sequence>
<name>A0A2S6N9D4_9HYPH</name>
<evidence type="ECO:0000259" key="4">
    <source>
        <dbReference type="Pfam" id="PF14393"/>
    </source>
</evidence>
<evidence type="ECO:0000256" key="2">
    <source>
        <dbReference type="ARBA" id="ARBA00022679"/>
    </source>
</evidence>
<dbReference type="CDD" id="cd04194">
    <property type="entry name" value="GT8_A4GalT_like"/>
    <property type="match status" value="1"/>
</dbReference>
<organism evidence="5 6">
    <name type="scientific">Rhodoblastus sphagnicola</name>
    <dbReference type="NCBI Taxonomy" id="333368"/>
    <lineage>
        <taxon>Bacteria</taxon>
        <taxon>Pseudomonadati</taxon>
        <taxon>Pseudomonadota</taxon>
        <taxon>Alphaproteobacteria</taxon>
        <taxon>Hyphomicrobiales</taxon>
        <taxon>Rhodoblastaceae</taxon>
        <taxon>Rhodoblastus</taxon>
    </lineage>
</organism>
<dbReference type="Gene3D" id="3.90.550.10">
    <property type="entry name" value="Spore Coat Polysaccharide Biosynthesis Protein SpsA, Chain A"/>
    <property type="match status" value="1"/>
</dbReference>
<dbReference type="InterPro" id="IPR050748">
    <property type="entry name" value="Glycosyltrans_8_dom-fam"/>
</dbReference>
<protein>
    <recommendedName>
        <fullName evidence="4">DUF4422 domain-containing protein</fullName>
    </recommendedName>
</protein>
<evidence type="ECO:0000256" key="3">
    <source>
        <dbReference type="ARBA" id="ARBA00022723"/>
    </source>
</evidence>
<dbReference type="Proteomes" id="UP000239089">
    <property type="component" value="Unassembled WGS sequence"/>
</dbReference>
<dbReference type="GO" id="GO:0016757">
    <property type="term" value="F:glycosyltransferase activity"/>
    <property type="evidence" value="ECO:0007669"/>
    <property type="project" value="UniProtKB-KW"/>
</dbReference>
<dbReference type="GO" id="GO:0046872">
    <property type="term" value="F:metal ion binding"/>
    <property type="evidence" value="ECO:0007669"/>
    <property type="project" value="UniProtKB-KW"/>
</dbReference>
<keyword evidence="6" id="KW-1185">Reference proteome</keyword>
<dbReference type="PANTHER" id="PTHR13778">
    <property type="entry name" value="GLYCOSYLTRANSFERASE 8 DOMAIN-CONTAINING PROTEIN"/>
    <property type="match status" value="1"/>
</dbReference>